<feature type="region of interest" description="Disordered" evidence="1">
    <location>
        <begin position="18"/>
        <end position="131"/>
    </location>
</feature>
<dbReference type="Pfam" id="PF05239">
    <property type="entry name" value="PRC"/>
    <property type="match status" value="1"/>
</dbReference>
<evidence type="ECO:0000256" key="1">
    <source>
        <dbReference type="SAM" id="MobiDB-lite"/>
    </source>
</evidence>
<evidence type="ECO:0000313" key="4">
    <source>
        <dbReference type="EMBL" id="MFD1912161.1"/>
    </source>
</evidence>
<dbReference type="RefSeq" id="WP_390260562.1">
    <property type="nucleotide sequence ID" value="NZ_JBHUGH010000005.1"/>
</dbReference>
<name>A0ABW4S443_9RHOB</name>
<evidence type="ECO:0000259" key="3">
    <source>
        <dbReference type="Pfam" id="PF05239"/>
    </source>
</evidence>
<dbReference type="Proteomes" id="UP001597353">
    <property type="component" value="Unassembled WGS sequence"/>
</dbReference>
<sequence length="221" mass="22000">MKRIFMTTTAAILLAAPLAAQETGTEPAPGTGMEPAQTEPAPGLGTDGLGTDAPGTDGLGTDGLGTTTGTGDAPGTGPVTDQLGDPAAPGTEPGTGDLDDGLGTEPAPGVAPGVEAAPGGDLETGAGADGDAIPMTDVEPGDLEGATVYGNDGEEIGTVSEVETFGEGESISGLIVTVDERDVRLDAMSFAIHEGEDDDYEVHVTLEQEAFDALPEHQQEI</sequence>
<feature type="chain" id="PRO_5045576141" evidence="2">
    <location>
        <begin position="21"/>
        <end position="221"/>
    </location>
</feature>
<evidence type="ECO:0000313" key="5">
    <source>
        <dbReference type="Proteomes" id="UP001597353"/>
    </source>
</evidence>
<feature type="compositionally biased region" description="Low complexity" evidence="1">
    <location>
        <begin position="40"/>
        <end position="56"/>
    </location>
</feature>
<dbReference type="SUPFAM" id="SSF50346">
    <property type="entry name" value="PRC-barrel domain"/>
    <property type="match status" value="1"/>
</dbReference>
<reference evidence="5" key="1">
    <citation type="journal article" date="2019" name="Int. J. Syst. Evol. Microbiol.">
        <title>The Global Catalogue of Microorganisms (GCM) 10K type strain sequencing project: providing services to taxonomists for standard genome sequencing and annotation.</title>
        <authorList>
            <consortium name="The Broad Institute Genomics Platform"/>
            <consortium name="The Broad Institute Genome Sequencing Center for Infectious Disease"/>
            <person name="Wu L."/>
            <person name="Ma J."/>
        </authorList>
    </citation>
    <scope>NUCLEOTIDE SEQUENCE [LARGE SCALE GENOMIC DNA]</scope>
    <source>
        <strain evidence="5">CGMCC 4.7242</strain>
    </source>
</reference>
<accession>A0ABW4S443</accession>
<dbReference type="EMBL" id="JBHUGH010000005">
    <property type="protein sequence ID" value="MFD1912161.1"/>
    <property type="molecule type" value="Genomic_DNA"/>
</dbReference>
<evidence type="ECO:0000256" key="2">
    <source>
        <dbReference type="SAM" id="SignalP"/>
    </source>
</evidence>
<organism evidence="4 5">
    <name type="scientific">Halodurantibacterium flavum</name>
    <dbReference type="NCBI Taxonomy" id="1382802"/>
    <lineage>
        <taxon>Bacteria</taxon>
        <taxon>Pseudomonadati</taxon>
        <taxon>Pseudomonadota</taxon>
        <taxon>Alphaproteobacteria</taxon>
        <taxon>Rhodobacterales</taxon>
        <taxon>Paracoccaceae</taxon>
        <taxon>Halodurantibacterium</taxon>
    </lineage>
</organism>
<keyword evidence="5" id="KW-1185">Reference proteome</keyword>
<dbReference type="Gene3D" id="2.30.30.240">
    <property type="entry name" value="PRC-barrel domain"/>
    <property type="match status" value="1"/>
</dbReference>
<feature type="compositionally biased region" description="Gly residues" evidence="1">
    <location>
        <begin position="57"/>
        <end position="74"/>
    </location>
</feature>
<dbReference type="InterPro" id="IPR027275">
    <property type="entry name" value="PRC-brl_dom"/>
</dbReference>
<feature type="domain" description="PRC-barrel" evidence="3">
    <location>
        <begin position="141"/>
        <end position="180"/>
    </location>
</feature>
<comment type="caution">
    <text evidence="4">The sequence shown here is derived from an EMBL/GenBank/DDBJ whole genome shotgun (WGS) entry which is preliminary data.</text>
</comment>
<protein>
    <submittedName>
        <fullName evidence="4">PRC-barrel domain-containing protein</fullName>
    </submittedName>
</protein>
<proteinExistence type="predicted"/>
<keyword evidence="2" id="KW-0732">Signal</keyword>
<gene>
    <name evidence="4" type="ORF">ACFSGJ_08030</name>
</gene>
<feature type="compositionally biased region" description="Low complexity" evidence="1">
    <location>
        <begin position="103"/>
        <end position="120"/>
    </location>
</feature>
<dbReference type="InterPro" id="IPR011033">
    <property type="entry name" value="PRC_barrel-like_sf"/>
</dbReference>
<feature type="signal peptide" evidence="2">
    <location>
        <begin position="1"/>
        <end position="20"/>
    </location>
</feature>